<sequence length="129" mass="14504">MTTEAHWPPLSPIQTGLRCRCPRCGEGHIFNGFLKLKPKCEMCGLDFSYADPADGPAFFVICFGCIPAVIFALWLEVYYTAPYWVHLFTTLPLILLTCIPPLRPLKGWLVASQYFYKAAEGQLVTDKDA</sequence>
<reference evidence="3" key="1">
    <citation type="submission" date="2020-09" db="EMBL/GenBank/DDBJ databases">
        <title>The genome sequence of strain Labrenzia suaedae 4C16A.</title>
        <authorList>
            <person name="Liu Y."/>
        </authorList>
    </citation>
    <scope>NUCLEOTIDE SEQUENCE [LARGE SCALE GENOMIC DNA]</scope>
    <source>
        <strain evidence="3">4C16A</strain>
    </source>
</reference>
<keyword evidence="1" id="KW-0812">Transmembrane</keyword>
<dbReference type="Proteomes" id="UP000632063">
    <property type="component" value="Unassembled WGS sequence"/>
</dbReference>
<gene>
    <name evidence="2" type="ORF">IG616_03035</name>
</gene>
<dbReference type="EMBL" id="JACYXI010000001">
    <property type="protein sequence ID" value="MBD8890507.1"/>
    <property type="molecule type" value="Genomic_DNA"/>
</dbReference>
<keyword evidence="3" id="KW-1185">Reference proteome</keyword>
<dbReference type="Pfam" id="PF06170">
    <property type="entry name" value="DUF983"/>
    <property type="match status" value="1"/>
</dbReference>
<comment type="caution">
    <text evidence="2">The sequence shown here is derived from an EMBL/GenBank/DDBJ whole genome shotgun (WGS) entry which is preliminary data.</text>
</comment>
<evidence type="ECO:0000256" key="1">
    <source>
        <dbReference type="SAM" id="Phobius"/>
    </source>
</evidence>
<feature type="transmembrane region" description="Helical" evidence="1">
    <location>
        <begin position="81"/>
        <end position="99"/>
    </location>
</feature>
<proteinExistence type="predicted"/>
<keyword evidence="1" id="KW-1133">Transmembrane helix</keyword>
<dbReference type="InterPro" id="IPR009325">
    <property type="entry name" value="DUF983"/>
</dbReference>
<organism evidence="2 3">
    <name type="scientific">Roseibium litorale</name>
    <dbReference type="NCBI Taxonomy" id="2803841"/>
    <lineage>
        <taxon>Bacteria</taxon>
        <taxon>Pseudomonadati</taxon>
        <taxon>Pseudomonadota</taxon>
        <taxon>Alphaproteobacteria</taxon>
        <taxon>Hyphomicrobiales</taxon>
        <taxon>Stappiaceae</taxon>
        <taxon>Roseibium</taxon>
    </lineage>
</organism>
<dbReference type="RefSeq" id="WP_192146237.1">
    <property type="nucleotide sequence ID" value="NZ_JACYXI010000001.1"/>
</dbReference>
<keyword evidence="1" id="KW-0472">Membrane</keyword>
<protein>
    <submittedName>
        <fullName evidence="2">DUF983 domain-containing protein</fullName>
    </submittedName>
</protein>
<reference evidence="2 3" key="2">
    <citation type="journal article" date="2021" name="Int. J. Syst. Evol. Microbiol.">
        <title>Roseibium litorale sp. nov., isolated from a tidal flat sediment and proposal for the reclassification of Labrenzia polysiphoniae as Roseibium polysiphoniae comb. nov.</title>
        <authorList>
            <person name="Liu Y."/>
            <person name="Pei T."/>
            <person name="Du J."/>
            <person name="Chao M."/>
            <person name="Deng M.R."/>
            <person name="Zhu H."/>
        </authorList>
    </citation>
    <scope>NUCLEOTIDE SEQUENCE [LARGE SCALE GENOMIC DNA]</scope>
    <source>
        <strain evidence="2 3">4C16A</strain>
    </source>
</reference>
<feature type="transmembrane region" description="Helical" evidence="1">
    <location>
        <begin position="57"/>
        <end position="75"/>
    </location>
</feature>
<evidence type="ECO:0000313" key="2">
    <source>
        <dbReference type="EMBL" id="MBD8890507.1"/>
    </source>
</evidence>
<name>A0ABR9CI57_9HYPH</name>
<accession>A0ABR9CI57</accession>
<evidence type="ECO:0000313" key="3">
    <source>
        <dbReference type="Proteomes" id="UP000632063"/>
    </source>
</evidence>